<dbReference type="Gene3D" id="3.40.50.2300">
    <property type="match status" value="1"/>
</dbReference>
<accession>A0A328FHA5</accession>
<feature type="modified residue" description="4-aspartylphosphate" evidence="6">
    <location>
        <position position="56"/>
    </location>
</feature>
<dbReference type="CDD" id="cd00156">
    <property type="entry name" value="REC"/>
    <property type="match status" value="1"/>
</dbReference>
<dbReference type="FunFam" id="3.40.50.2300:FF:000018">
    <property type="entry name" value="DNA-binding transcriptional regulator NtrC"/>
    <property type="match status" value="1"/>
</dbReference>
<protein>
    <submittedName>
        <fullName evidence="9">Response regulator</fullName>
    </submittedName>
</protein>
<evidence type="ECO:0000256" key="6">
    <source>
        <dbReference type="PROSITE-ProRule" id="PRU00169"/>
    </source>
</evidence>
<reference evidence="8 11" key="2">
    <citation type="submission" date="2019-02" db="EMBL/GenBank/DDBJ databases">
        <title>Complete genome sequence of Desulfobacter hydrogenophilus AcRS1.</title>
        <authorList>
            <person name="Marietou A."/>
            <person name="Lund M.B."/>
            <person name="Marshall I.P.G."/>
            <person name="Schreiber L."/>
            <person name="Jorgensen B."/>
        </authorList>
    </citation>
    <scope>NUCLEOTIDE SEQUENCE [LARGE SCALE GENOMIC DNA]</scope>
    <source>
        <strain evidence="8 11">AcRS1</strain>
    </source>
</reference>
<dbReference type="GO" id="GO:0032993">
    <property type="term" value="C:protein-DNA complex"/>
    <property type="evidence" value="ECO:0007669"/>
    <property type="project" value="TreeGrafter"/>
</dbReference>
<evidence type="ECO:0000313" key="10">
    <source>
        <dbReference type="Proteomes" id="UP000248798"/>
    </source>
</evidence>
<name>A0A328FHA5_9BACT</name>
<dbReference type="EMBL" id="QLNI01000001">
    <property type="protein sequence ID" value="RAM03971.1"/>
    <property type="molecule type" value="Genomic_DNA"/>
</dbReference>
<evidence type="ECO:0000313" key="9">
    <source>
        <dbReference type="EMBL" id="RAM03971.1"/>
    </source>
</evidence>
<sequence length="146" mass="16626">MIKIPVKILIVDDEKDFVEMFSLRLTRQGEKVSAVYSGQEALDLLEKTKIDVVILDIRMPGMDGIETLKKIKASYPLVEVILLTGHGSTETAVEGMKEGAFDYLMKPADFDDISEKLTNAWKRKDEQEERIRKAEARLLLRRTGEI</sequence>
<dbReference type="SUPFAM" id="SSF52172">
    <property type="entry name" value="CheY-like"/>
    <property type="match status" value="1"/>
</dbReference>
<dbReference type="GO" id="GO:0006355">
    <property type="term" value="P:regulation of DNA-templated transcription"/>
    <property type="evidence" value="ECO:0007669"/>
    <property type="project" value="TreeGrafter"/>
</dbReference>
<reference evidence="9 10" key="1">
    <citation type="submission" date="2018-06" db="EMBL/GenBank/DDBJ databases">
        <title>Complete Genome Sequence of Desulfobacter hydrogenophilus (DSM3380).</title>
        <authorList>
            <person name="Marietou A."/>
            <person name="Schreiber L."/>
            <person name="Marshall I."/>
            <person name="Jorgensen B."/>
        </authorList>
    </citation>
    <scope>NUCLEOTIDE SEQUENCE [LARGE SCALE GENOMIC DNA]</scope>
    <source>
        <strain evidence="9 10">DSM 3380</strain>
    </source>
</reference>
<keyword evidence="1 6" id="KW-0597">Phosphoprotein</keyword>
<keyword evidence="4" id="KW-0238">DNA-binding</keyword>
<dbReference type="Pfam" id="PF00072">
    <property type="entry name" value="Response_reg"/>
    <property type="match status" value="1"/>
</dbReference>
<evidence type="ECO:0000313" key="11">
    <source>
        <dbReference type="Proteomes" id="UP000293902"/>
    </source>
</evidence>
<feature type="domain" description="Response regulatory" evidence="7">
    <location>
        <begin position="7"/>
        <end position="121"/>
    </location>
</feature>
<evidence type="ECO:0000259" key="7">
    <source>
        <dbReference type="PROSITE" id="PS50110"/>
    </source>
</evidence>
<dbReference type="PROSITE" id="PS50110">
    <property type="entry name" value="RESPONSE_REGULATORY"/>
    <property type="match status" value="1"/>
</dbReference>
<evidence type="ECO:0000256" key="2">
    <source>
        <dbReference type="ARBA" id="ARBA00023012"/>
    </source>
</evidence>
<keyword evidence="5" id="KW-0804">Transcription</keyword>
<keyword evidence="2" id="KW-0902">Two-component regulatory system</keyword>
<dbReference type="PANTHER" id="PTHR48111:SF40">
    <property type="entry name" value="PHOSPHATE REGULON TRANSCRIPTIONAL REGULATORY PROTEIN PHOB"/>
    <property type="match status" value="1"/>
</dbReference>
<organism evidence="9 10">
    <name type="scientific">Desulfobacter hydrogenophilus</name>
    <dbReference type="NCBI Taxonomy" id="2291"/>
    <lineage>
        <taxon>Bacteria</taxon>
        <taxon>Pseudomonadati</taxon>
        <taxon>Thermodesulfobacteriota</taxon>
        <taxon>Desulfobacteria</taxon>
        <taxon>Desulfobacterales</taxon>
        <taxon>Desulfobacteraceae</taxon>
        <taxon>Desulfobacter</taxon>
    </lineage>
</organism>
<evidence type="ECO:0000256" key="5">
    <source>
        <dbReference type="ARBA" id="ARBA00023163"/>
    </source>
</evidence>
<dbReference type="RefSeq" id="WP_111952654.1">
    <property type="nucleotide sequence ID" value="NZ_CP036313.1"/>
</dbReference>
<evidence type="ECO:0000256" key="1">
    <source>
        <dbReference type="ARBA" id="ARBA00022553"/>
    </source>
</evidence>
<dbReference type="OrthoDB" id="9788090at2"/>
<dbReference type="EMBL" id="CP036313">
    <property type="protein sequence ID" value="QBH12987.1"/>
    <property type="molecule type" value="Genomic_DNA"/>
</dbReference>
<proteinExistence type="predicted"/>
<dbReference type="InterPro" id="IPR011006">
    <property type="entry name" value="CheY-like_superfamily"/>
</dbReference>
<dbReference type="GO" id="GO:0000156">
    <property type="term" value="F:phosphorelay response regulator activity"/>
    <property type="evidence" value="ECO:0007669"/>
    <property type="project" value="TreeGrafter"/>
</dbReference>
<evidence type="ECO:0000256" key="4">
    <source>
        <dbReference type="ARBA" id="ARBA00023125"/>
    </source>
</evidence>
<dbReference type="InterPro" id="IPR039420">
    <property type="entry name" value="WalR-like"/>
</dbReference>
<keyword evidence="3" id="KW-0805">Transcription regulation</keyword>
<evidence type="ECO:0000313" key="8">
    <source>
        <dbReference type="EMBL" id="QBH12987.1"/>
    </source>
</evidence>
<dbReference type="SMART" id="SM00448">
    <property type="entry name" value="REC"/>
    <property type="match status" value="1"/>
</dbReference>
<dbReference type="Proteomes" id="UP000248798">
    <property type="component" value="Unassembled WGS sequence"/>
</dbReference>
<dbReference type="AlphaFoldDB" id="A0A328FHA5"/>
<dbReference type="PANTHER" id="PTHR48111">
    <property type="entry name" value="REGULATOR OF RPOS"/>
    <property type="match status" value="1"/>
</dbReference>
<dbReference type="GO" id="GO:0005829">
    <property type="term" value="C:cytosol"/>
    <property type="evidence" value="ECO:0007669"/>
    <property type="project" value="TreeGrafter"/>
</dbReference>
<gene>
    <name evidence="9" type="ORF">DO021_00685</name>
    <name evidence="8" type="ORF">EYB58_08700</name>
</gene>
<keyword evidence="11" id="KW-1185">Reference proteome</keyword>
<dbReference type="InterPro" id="IPR001789">
    <property type="entry name" value="Sig_transdc_resp-reg_receiver"/>
</dbReference>
<evidence type="ECO:0000256" key="3">
    <source>
        <dbReference type="ARBA" id="ARBA00023015"/>
    </source>
</evidence>
<dbReference type="GO" id="GO:0000976">
    <property type="term" value="F:transcription cis-regulatory region binding"/>
    <property type="evidence" value="ECO:0007669"/>
    <property type="project" value="TreeGrafter"/>
</dbReference>
<dbReference type="Proteomes" id="UP000293902">
    <property type="component" value="Chromosome"/>
</dbReference>